<comment type="caution">
    <text evidence="3">The sequence shown here is derived from an EMBL/GenBank/DDBJ whole genome shotgun (WGS) entry which is preliminary data.</text>
</comment>
<dbReference type="PANTHER" id="PTHR24359">
    <property type="entry name" value="SERINE/THREONINE-PROTEIN KINASE SBK1"/>
    <property type="match status" value="1"/>
</dbReference>
<evidence type="ECO:0000313" key="4">
    <source>
        <dbReference type="Proteomes" id="UP000532311"/>
    </source>
</evidence>
<keyword evidence="1" id="KW-0040">ANK repeat</keyword>
<keyword evidence="3" id="KW-0418">Kinase</keyword>
<keyword evidence="3" id="KW-0808">Transferase</keyword>
<dbReference type="InterPro" id="IPR011009">
    <property type="entry name" value="Kinase-like_dom_sf"/>
</dbReference>
<dbReference type="SMART" id="SM00248">
    <property type="entry name" value="ANK"/>
    <property type="match status" value="7"/>
</dbReference>
<gene>
    <name evidence="3" type="ORF">FGLOB1_14501</name>
</gene>
<feature type="domain" description="Protein kinase" evidence="2">
    <location>
        <begin position="138"/>
        <end position="463"/>
    </location>
</feature>
<evidence type="ECO:0000256" key="1">
    <source>
        <dbReference type="PROSITE-ProRule" id="PRU00023"/>
    </source>
</evidence>
<name>A0A8H5XF95_9HYPO</name>
<dbReference type="InterPro" id="IPR002110">
    <property type="entry name" value="Ankyrin_rpt"/>
</dbReference>
<dbReference type="PROSITE" id="PS00108">
    <property type="entry name" value="PROTEIN_KINASE_ST"/>
    <property type="match status" value="1"/>
</dbReference>
<feature type="domain" description="Protein kinase" evidence="2">
    <location>
        <begin position="657"/>
        <end position="962"/>
    </location>
</feature>
<dbReference type="Gene3D" id="1.25.40.20">
    <property type="entry name" value="Ankyrin repeat-containing domain"/>
    <property type="match status" value="3"/>
</dbReference>
<protein>
    <submittedName>
        <fullName evidence="3">Serine threonine kinase</fullName>
    </submittedName>
</protein>
<dbReference type="Proteomes" id="UP000532311">
    <property type="component" value="Unassembled WGS sequence"/>
</dbReference>
<dbReference type="InterPro" id="IPR036770">
    <property type="entry name" value="Ankyrin_rpt-contain_sf"/>
</dbReference>
<evidence type="ECO:0000259" key="2">
    <source>
        <dbReference type="PROSITE" id="PS50011"/>
    </source>
</evidence>
<keyword evidence="4" id="KW-1185">Reference proteome</keyword>
<dbReference type="EMBL" id="JAAQPF010001174">
    <property type="protein sequence ID" value="KAF5692589.1"/>
    <property type="molecule type" value="Genomic_DNA"/>
</dbReference>
<dbReference type="SUPFAM" id="SSF48403">
    <property type="entry name" value="Ankyrin repeat"/>
    <property type="match status" value="2"/>
</dbReference>
<dbReference type="InterPro" id="IPR000719">
    <property type="entry name" value="Prot_kinase_dom"/>
</dbReference>
<evidence type="ECO:0000313" key="3">
    <source>
        <dbReference type="EMBL" id="KAF5692589.1"/>
    </source>
</evidence>
<dbReference type="PROSITE" id="PS50088">
    <property type="entry name" value="ANK_REPEAT"/>
    <property type="match status" value="1"/>
</dbReference>
<dbReference type="CDD" id="cd00180">
    <property type="entry name" value="PKc"/>
    <property type="match status" value="1"/>
</dbReference>
<feature type="domain" description="Protein kinase" evidence="2">
    <location>
        <begin position="1001"/>
        <end position="1350"/>
    </location>
</feature>
<accession>A0A8H5XF95</accession>
<dbReference type="SMART" id="SM00220">
    <property type="entry name" value="S_TKc"/>
    <property type="match status" value="2"/>
</dbReference>
<dbReference type="SUPFAM" id="SSF56112">
    <property type="entry name" value="Protein kinase-like (PK-like)"/>
    <property type="match status" value="3"/>
</dbReference>
<organism evidence="3 4">
    <name type="scientific">Fusarium globosum</name>
    <dbReference type="NCBI Taxonomy" id="78864"/>
    <lineage>
        <taxon>Eukaryota</taxon>
        <taxon>Fungi</taxon>
        <taxon>Dikarya</taxon>
        <taxon>Ascomycota</taxon>
        <taxon>Pezizomycotina</taxon>
        <taxon>Sordariomycetes</taxon>
        <taxon>Hypocreomycetidae</taxon>
        <taxon>Hypocreales</taxon>
        <taxon>Nectriaceae</taxon>
        <taxon>Fusarium</taxon>
        <taxon>Fusarium fujikuroi species complex</taxon>
    </lineage>
</organism>
<dbReference type="GO" id="GO:0005524">
    <property type="term" value="F:ATP binding"/>
    <property type="evidence" value="ECO:0007669"/>
    <property type="project" value="InterPro"/>
</dbReference>
<dbReference type="PANTHER" id="PTHR24359:SF1">
    <property type="entry name" value="INHIBITOR OF NUCLEAR FACTOR KAPPA-B KINASE EPSILON SUBUNIT HOMOLOG 1-RELATED"/>
    <property type="match status" value="1"/>
</dbReference>
<dbReference type="InterPro" id="IPR008271">
    <property type="entry name" value="Ser/Thr_kinase_AS"/>
</dbReference>
<reference evidence="3 4" key="1">
    <citation type="submission" date="2020-05" db="EMBL/GenBank/DDBJ databases">
        <title>Identification and distribution of gene clusters putatively required for synthesis of sphingolipid metabolism inhibitors in phylogenetically diverse species of the filamentous fungus Fusarium.</title>
        <authorList>
            <person name="Kim H.-S."/>
            <person name="Busman M."/>
            <person name="Brown D.W."/>
            <person name="Divon H."/>
            <person name="Uhlig S."/>
            <person name="Proctor R.H."/>
        </authorList>
    </citation>
    <scope>NUCLEOTIDE SEQUENCE [LARGE SCALE GENOMIC DNA]</scope>
    <source>
        <strain evidence="3 4">NRRL 26131</strain>
    </source>
</reference>
<dbReference type="PROSITE" id="PS50011">
    <property type="entry name" value="PROTEIN_KINASE_DOM"/>
    <property type="match status" value="3"/>
</dbReference>
<dbReference type="Pfam" id="PF12796">
    <property type="entry name" value="Ank_2"/>
    <property type="match status" value="1"/>
</dbReference>
<dbReference type="GO" id="GO:0004674">
    <property type="term" value="F:protein serine/threonine kinase activity"/>
    <property type="evidence" value="ECO:0007669"/>
    <property type="project" value="TreeGrafter"/>
</dbReference>
<feature type="repeat" description="ANK" evidence="1">
    <location>
        <begin position="1437"/>
        <end position="1469"/>
    </location>
</feature>
<dbReference type="Pfam" id="PF00069">
    <property type="entry name" value="Pkinase"/>
    <property type="match status" value="2"/>
</dbReference>
<proteinExistence type="predicted"/>
<sequence>MNESITTILKRLRKRSATNGKSFFIFEEIRNSITERLIAEAIAPHVPDHRHKEVVLDVLHNGVRLFSILSLMECLELISDFISHRALDNRLPLTDKAELLRIAPASDSFFDLQWEFFPWKFEKECGHLIFSEATILPFLSDEQVGEGADGEISVVTIPAPLQDFSLVQKNDTVTVVRKRIKAASNPQRTLEKFDKERECLELFHTLQHPNIIPLLGSFTISGYHSLLFPYYSLDLPTFLSKERSGAFRDNIIFVAAISALASALQVVHEVNLRSRTQPIYATSYGYHHDIRPANILVSETTFVLADFGLAYPKVPISETPPFAKWSENIGSYIAPECMDDFFEPQVIGRSYDIWAFGCLLSELTTYLEQGPEGIEKFRAQRTTKFYYKIPWENSYFFQGDVTTKATTLKDGVSRWLEELAEAPQEFITPSLVDISKKMLHPEAADRPPMPDVTAQLGLVHVRLLFHSAVERIEKTLAELGRSRLEASSHTSTELLIELSKLRAVGDVFGLTKTAQACGKQFSAPSFTRFVQDCLQQIRTAISESRASLSEYRPVWTVNKSLAGVTKELRPVKPIAVAIRPSITSLCESIYDQQNFNQSFYSHFLSVVKSEGALKDTEACAEDSPMIFGDVGIHAKFRRLNMALQRKTDMTNNSELILNWDQVNGQRNFSRNHHLALYDDKKVNNGGPKRVLIEWIFFSQFPDGELEESRIQRLFDLAELLHTPKPPDFRVLDCLGFLPPKGDGMKGYGFVFPFPTLPDSAPAMVQPRTLRQMFDDRLSSWSLSLGDKFTIAKALANSLCHLHRHEWLHKNIRSENVILFVDESDRCLKGGPYLIGFHHGRKDVDKFCSDVPSVDSDPEALLYQHPDYNYGSNRFRKDHDRYSLGIILLELAYWKQVVKMRQQEGNASGQIFREKLLRKYVPKVAEIMGNTYRKAIMSEMSLGLSWDGASLPPPSEVISNVIIDNIKSSDETTPLPILALLTRLVHTLSLHRLKEYSFSDFVSQGVPLGEGATYEVVHVAAEAADAMNTRGPVRVDMFAMKIAKVNIPRSLKRVRISDEEYHRLRVVLFEIELLSHPAIQKHPNIAALAGFVWDERILGYAPCLMMEAAKFGNARQFTSRRDLTKQEKLSICRDVAAGLDFLHSSAIVHGDIKLDNVLVYSEPKSKTGFISKISDFERSPQSGNGSRYLGTKSYNAPEVQRGSTPLCPKDLWRCDVFSFGLLALEVLSGYCQYEQIPGGKELQQQVHSGGSQDLEHAAANLSSKLERGKAAYSMFLCYVLGEYTPLKRACQALEYVTSAAESGYEPAVILGKRIFEANGVSVPDAFVAKPRDAKLREFSEELDRIPNEEYFKTVVQILWPAKLRSGAMEYLESLCPEALSQQDLASWTQDKVGQIGAPAFRELAESALLLHYAVSKSNYKACEAIVGLGCNINSQTPDGITPVHLAMRCAEIALVKFLLNHGADASIAAHNGVTPLHWAVVLPDGQVADIVTRLVQNTAHDRRISTCKMLTVFEDVGLHLKGAPHHWAAGCRNLTALKVLTDSSLFPSREPEFLVNIMSCAIGIGCCEMIKYLFQFDDIRHQVMNCDEYKLWRDLGVIGTPLSRWLMFGRSHNTYVCETIDTLSTFGIQLPLTSKTEPASADWRPLTRASIGSHVHVMKELIHRGTDVNETHWGTSVLEWALDSGGLCGRSDQHAEAIELLLLHGAKTHDEPVLHRVSRSDVSVDVFLVVLRDRPAEINMKFKGTIPLLLLLESTIERDIHAKVQALVRAGSQINTEEACARTRPNGGDWICCQTALSHSLYAMNWGIANYLLNCGASIECGVHSGHHKTVLHILIFKASQTDWDTSPGKIEMFMRILGDLVSHPKAKEQDLIHRVDYKGRDALGHATYFGLPHVVRILLDRRHGMSSENVDKALAMIPSLLSPALDPPFVDPDRLTAPARVGRREFRRYKVSEYKERLERIQELLESFNRT</sequence>
<dbReference type="PROSITE" id="PS50297">
    <property type="entry name" value="ANK_REP_REGION"/>
    <property type="match status" value="1"/>
</dbReference>
<dbReference type="Gene3D" id="1.10.510.10">
    <property type="entry name" value="Transferase(Phosphotransferase) domain 1"/>
    <property type="match status" value="3"/>
</dbReference>